<dbReference type="Gene3D" id="1.10.10.10">
    <property type="entry name" value="Winged helix-like DNA-binding domain superfamily/Winged helix DNA-binding domain"/>
    <property type="match status" value="1"/>
</dbReference>
<proteinExistence type="predicted"/>
<feature type="region of interest" description="Disordered" evidence="1">
    <location>
        <begin position="241"/>
        <end position="274"/>
    </location>
</feature>
<feature type="region of interest" description="Disordered" evidence="1">
    <location>
        <begin position="1"/>
        <end position="20"/>
    </location>
</feature>
<name>A0ABT9P8T2_9ACTN</name>
<dbReference type="Proteomes" id="UP001235712">
    <property type="component" value="Unassembled WGS sequence"/>
</dbReference>
<dbReference type="PANTHER" id="PTHR30363">
    <property type="entry name" value="HTH-TYPE TRANSCRIPTIONAL REGULATOR SRLR-RELATED"/>
    <property type="match status" value="1"/>
</dbReference>
<dbReference type="Pfam" id="PF12840">
    <property type="entry name" value="HTH_20"/>
    <property type="match status" value="1"/>
</dbReference>
<keyword evidence="3" id="KW-1185">Reference proteome</keyword>
<dbReference type="SUPFAM" id="SSF46785">
    <property type="entry name" value="Winged helix' DNA-binding domain"/>
    <property type="match status" value="1"/>
</dbReference>
<evidence type="ECO:0000313" key="3">
    <source>
        <dbReference type="Proteomes" id="UP001235712"/>
    </source>
</evidence>
<comment type="caution">
    <text evidence="2">The sequence shown here is derived from an EMBL/GenBank/DDBJ whole genome shotgun (WGS) entry which is preliminary data.</text>
</comment>
<dbReference type="InterPro" id="IPR036390">
    <property type="entry name" value="WH_DNA-bd_sf"/>
</dbReference>
<accession>A0ABT9P8T2</accession>
<dbReference type="CDD" id="cd00090">
    <property type="entry name" value="HTH_ARSR"/>
    <property type="match status" value="1"/>
</dbReference>
<sequence length="274" mass="29611">MEMTETDSEAGRMEDRGTRDRVSREILHHGPITASDLAATLGLTPAAVRRHLDTLTDQGLVCTWDPPEGTPRRRGRPARLFVLTDAGHSVMSTAYDDLAVQLLEFLAETAGPDAVREFAVVRAERLAQRYRPAVDAAGGDPHRRAGALAQALSTDGYAASVRSLEERGRAHEEQTTRQTGKQLCQGHCPVQQVAAQFPQLCEAETHAFSNLLGVHVQRLATLAHGEHVCTTHIPLSAVSATLDTRNPTGRPESAPGPDVTSQEEKAADEHRVAS</sequence>
<dbReference type="InterPro" id="IPR011991">
    <property type="entry name" value="ArsR-like_HTH"/>
</dbReference>
<gene>
    <name evidence="2" type="ORF">J2S57_004319</name>
</gene>
<evidence type="ECO:0000313" key="2">
    <source>
        <dbReference type="EMBL" id="MDP9828570.1"/>
    </source>
</evidence>
<protein>
    <submittedName>
        <fullName evidence="2">ArsR family transcriptional regulator</fullName>
    </submittedName>
</protein>
<organism evidence="2 3">
    <name type="scientific">Kineosporia succinea</name>
    <dbReference type="NCBI Taxonomy" id="84632"/>
    <lineage>
        <taxon>Bacteria</taxon>
        <taxon>Bacillati</taxon>
        <taxon>Actinomycetota</taxon>
        <taxon>Actinomycetes</taxon>
        <taxon>Kineosporiales</taxon>
        <taxon>Kineosporiaceae</taxon>
        <taxon>Kineosporia</taxon>
    </lineage>
</organism>
<evidence type="ECO:0000256" key="1">
    <source>
        <dbReference type="SAM" id="MobiDB-lite"/>
    </source>
</evidence>
<dbReference type="PANTHER" id="PTHR30363:SF28">
    <property type="entry name" value="TRANSCRIPTIONAL REGULATORY PROTEIN-RELATED"/>
    <property type="match status" value="1"/>
</dbReference>
<dbReference type="InterPro" id="IPR050313">
    <property type="entry name" value="Carb_Metab_HTH_regulators"/>
</dbReference>
<feature type="compositionally biased region" description="Basic and acidic residues" evidence="1">
    <location>
        <begin position="9"/>
        <end position="20"/>
    </location>
</feature>
<dbReference type="InterPro" id="IPR036388">
    <property type="entry name" value="WH-like_DNA-bd_sf"/>
</dbReference>
<feature type="compositionally biased region" description="Basic and acidic residues" evidence="1">
    <location>
        <begin position="262"/>
        <end position="274"/>
    </location>
</feature>
<reference evidence="2 3" key="1">
    <citation type="submission" date="2023-07" db="EMBL/GenBank/DDBJ databases">
        <title>Sequencing the genomes of 1000 actinobacteria strains.</title>
        <authorList>
            <person name="Klenk H.-P."/>
        </authorList>
    </citation>
    <scope>NUCLEOTIDE SEQUENCE [LARGE SCALE GENOMIC DNA]</scope>
    <source>
        <strain evidence="2 3">DSM 44388</strain>
    </source>
</reference>
<dbReference type="EMBL" id="JAUSQZ010000001">
    <property type="protein sequence ID" value="MDP9828570.1"/>
    <property type="molecule type" value="Genomic_DNA"/>
</dbReference>